<dbReference type="RefSeq" id="XP_018230004.1">
    <property type="nucleotide sequence ID" value="XM_018373829.1"/>
</dbReference>
<dbReference type="InterPro" id="IPR036610">
    <property type="entry name" value="PEBP-like_sf"/>
</dbReference>
<organism evidence="1 2">
    <name type="scientific">Pneumocystis jirovecii (strain RU7)</name>
    <name type="common">Human pneumocystis pneumonia agent</name>
    <dbReference type="NCBI Taxonomy" id="1408657"/>
    <lineage>
        <taxon>Eukaryota</taxon>
        <taxon>Fungi</taxon>
        <taxon>Dikarya</taxon>
        <taxon>Ascomycota</taxon>
        <taxon>Taphrinomycotina</taxon>
        <taxon>Pneumocystomycetes</taxon>
        <taxon>Pneumocystaceae</taxon>
        <taxon>Pneumocystis</taxon>
    </lineage>
</organism>
<comment type="caution">
    <text evidence="1">The sequence shown here is derived from an EMBL/GenBank/DDBJ whole genome shotgun (WGS) entry which is preliminary data.</text>
</comment>
<sequence length="392" mass="46475">MNYFSYQIYKTFYKVNANLIFIKKSLKHINLSYYIRFISIPSKSNKSLINESQNLSLQSDSTISQDKSRKENGQIKYPRLTYLAPKLGVNKAYDEALKIIEADRLEKLEKIKKTESKIEYKIKYSNTKDKEAQLTNLKKYLNQLKILADINVPEIRWRFKNNDVDMTIPVYRYLTEQKWMKKPYHLLMQRVEQMYVIPDAYGRFKPTAEILLRFNNEELEPGKFVPNYISETEPTIEINPFSDTEKLYTIALIDLDVPDLEKDSFKTYLHWLMYGFLLKNKILTNFSSNIPISPNNTLVQPSIATILASYIPPHPQKGSLYHRYTLLVFEQTEKNSNNSIIERDRFDIREFASLNHFKIVGVHFWRSLWDEYVDKIMLSMKLPPYKTMLKRC</sequence>
<dbReference type="STRING" id="1408657.A0A0W4ZRL3"/>
<keyword evidence="2" id="KW-1185">Reference proteome</keyword>
<dbReference type="InterPro" id="IPR035810">
    <property type="entry name" value="PEBP_euk"/>
</dbReference>
<dbReference type="AlphaFoldDB" id="A0A0W4ZRL3"/>
<dbReference type="OrthoDB" id="2153661at2759"/>
<proteinExistence type="predicted"/>
<protein>
    <recommendedName>
        <fullName evidence="3">Phosphatidylethanolamine-binding protein</fullName>
    </recommendedName>
</protein>
<name>A0A0W4ZRL3_PNEJ7</name>
<dbReference type="GeneID" id="28940084"/>
<dbReference type="CDD" id="cd00866">
    <property type="entry name" value="PEBP_euk"/>
    <property type="match status" value="1"/>
</dbReference>
<gene>
    <name evidence="1" type="ORF">T551_01566</name>
</gene>
<evidence type="ECO:0008006" key="3">
    <source>
        <dbReference type="Google" id="ProtNLM"/>
    </source>
</evidence>
<evidence type="ECO:0000313" key="1">
    <source>
        <dbReference type="EMBL" id="KTW31014.1"/>
    </source>
</evidence>
<dbReference type="Gene3D" id="1.20.58.1180">
    <property type="match status" value="1"/>
</dbReference>
<dbReference type="SUPFAM" id="SSF49777">
    <property type="entry name" value="PEBP-like"/>
    <property type="match status" value="1"/>
</dbReference>
<dbReference type="PANTHER" id="PTHR11362:SF82">
    <property type="entry name" value="PHOSPHATIDYLETHANOLAMINE-BINDING PROTEIN 4"/>
    <property type="match status" value="1"/>
</dbReference>
<dbReference type="Pfam" id="PF01161">
    <property type="entry name" value="PBP"/>
    <property type="match status" value="1"/>
</dbReference>
<reference evidence="2" key="1">
    <citation type="journal article" date="2016" name="Nat. Commun.">
        <title>Genome analysis of three Pneumocystis species reveals adaptation mechanisms to life exclusively in mammalian hosts.</title>
        <authorList>
            <person name="Ma L."/>
            <person name="Chen Z."/>
            <person name="Huang D.W."/>
            <person name="Kutty G."/>
            <person name="Ishihara M."/>
            <person name="Wang H."/>
            <person name="Abouelleil A."/>
            <person name="Bishop L."/>
            <person name="Davey E."/>
            <person name="Deng R."/>
            <person name="Deng X."/>
            <person name="Fan L."/>
            <person name="Fantoni G."/>
            <person name="Fitzgerald M."/>
            <person name="Gogineni E."/>
            <person name="Goldberg J.M."/>
            <person name="Handley G."/>
            <person name="Hu X."/>
            <person name="Huber C."/>
            <person name="Jiao X."/>
            <person name="Jones K."/>
            <person name="Levin J.Z."/>
            <person name="Liu Y."/>
            <person name="Macdonald P."/>
            <person name="Melnikov A."/>
            <person name="Raley C."/>
            <person name="Sassi M."/>
            <person name="Sherman B.T."/>
            <person name="Song X."/>
            <person name="Sykes S."/>
            <person name="Tran B."/>
            <person name="Walsh L."/>
            <person name="Xia Y."/>
            <person name="Yang J."/>
            <person name="Young S."/>
            <person name="Zeng Q."/>
            <person name="Zheng X."/>
            <person name="Stephens R."/>
            <person name="Nusbaum C."/>
            <person name="Birren B.W."/>
            <person name="Azadi P."/>
            <person name="Lempicki R.A."/>
            <person name="Cuomo C.A."/>
            <person name="Kovacs J.A."/>
        </authorList>
    </citation>
    <scope>NUCLEOTIDE SEQUENCE [LARGE SCALE GENOMIC DNA]</scope>
    <source>
        <strain evidence="2">RU7</strain>
    </source>
</reference>
<dbReference type="VEuPathDB" id="FungiDB:T551_01566"/>
<dbReference type="Gene3D" id="3.90.280.10">
    <property type="entry name" value="PEBP-like"/>
    <property type="match status" value="1"/>
</dbReference>
<dbReference type="eggNOG" id="KOG3346">
    <property type="taxonomic scope" value="Eukaryota"/>
</dbReference>
<dbReference type="InterPro" id="IPR008914">
    <property type="entry name" value="PEBP"/>
</dbReference>
<dbReference type="EMBL" id="LFWA01000006">
    <property type="protein sequence ID" value="KTW31014.1"/>
    <property type="molecule type" value="Genomic_DNA"/>
</dbReference>
<dbReference type="PANTHER" id="PTHR11362">
    <property type="entry name" value="PHOSPHATIDYLETHANOLAMINE-BINDING PROTEIN"/>
    <property type="match status" value="1"/>
</dbReference>
<dbReference type="Proteomes" id="UP000053447">
    <property type="component" value="Unassembled WGS sequence"/>
</dbReference>
<accession>A0A0W4ZRL3</accession>
<evidence type="ECO:0000313" key="2">
    <source>
        <dbReference type="Proteomes" id="UP000053447"/>
    </source>
</evidence>